<organism evidence="1 2">
    <name type="scientific">Paraburkholderia caledonica</name>
    <dbReference type="NCBI Taxonomy" id="134536"/>
    <lineage>
        <taxon>Bacteria</taxon>
        <taxon>Pseudomonadati</taxon>
        <taxon>Pseudomonadota</taxon>
        <taxon>Betaproteobacteria</taxon>
        <taxon>Burkholderiales</taxon>
        <taxon>Burkholderiaceae</taxon>
        <taxon>Paraburkholderia</taxon>
    </lineage>
</organism>
<proteinExistence type="predicted"/>
<evidence type="ECO:0000313" key="1">
    <source>
        <dbReference type="EMBL" id="MDP9651958.1"/>
    </source>
</evidence>
<feature type="non-terminal residue" evidence="1">
    <location>
        <position position="1"/>
    </location>
</feature>
<name>A0AB73IPM1_9BURK</name>
<dbReference type="EMBL" id="JAURTK010000042">
    <property type="protein sequence ID" value="MDP9651958.1"/>
    <property type="molecule type" value="Genomic_DNA"/>
</dbReference>
<reference evidence="1" key="1">
    <citation type="submission" date="2023-07" db="EMBL/GenBank/DDBJ databases">
        <title>Sorghum-associated microbial communities from plants grown in Nebraska, USA.</title>
        <authorList>
            <person name="Schachtman D."/>
        </authorList>
    </citation>
    <scope>NUCLEOTIDE SEQUENCE</scope>
    <source>
        <strain evidence="1">DS1061</strain>
    </source>
</reference>
<evidence type="ECO:0000313" key="2">
    <source>
        <dbReference type="Proteomes" id="UP001229486"/>
    </source>
</evidence>
<dbReference type="Proteomes" id="UP001229486">
    <property type="component" value="Unassembled WGS sequence"/>
</dbReference>
<accession>A0AB73IPM1</accession>
<sequence length="45" mass="4819">SDNHDRITTDNHPGRPAKMIVGKPAVLLDAIHNSGVKVPLLVAYS</sequence>
<gene>
    <name evidence="1" type="ORF">J2793_007433</name>
</gene>
<protein>
    <submittedName>
        <fullName evidence="1">Uncharacterized protein</fullName>
    </submittedName>
</protein>
<dbReference type="AlphaFoldDB" id="A0AB73IPM1"/>
<comment type="caution">
    <text evidence="1">The sequence shown here is derived from an EMBL/GenBank/DDBJ whole genome shotgun (WGS) entry which is preliminary data.</text>
</comment>